<feature type="region of interest" description="Disordered" evidence="1">
    <location>
        <begin position="131"/>
        <end position="158"/>
    </location>
</feature>
<organism evidence="2 3">
    <name type="scientific">Fonsecaea multimorphosa CBS 102226</name>
    <dbReference type="NCBI Taxonomy" id="1442371"/>
    <lineage>
        <taxon>Eukaryota</taxon>
        <taxon>Fungi</taxon>
        <taxon>Dikarya</taxon>
        <taxon>Ascomycota</taxon>
        <taxon>Pezizomycotina</taxon>
        <taxon>Eurotiomycetes</taxon>
        <taxon>Chaetothyriomycetidae</taxon>
        <taxon>Chaetothyriales</taxon>
        <taxon>Herpotrichiellaceae</taxon>
        <taxon>Fonsecaea</taxon>
    </lineage>
</organism>
<dbReference type="GeneID" id="27712860"/>
<evidence type="ECO:0000313" key="3">
    <source>
        <dbReference type="Proteomes" id="UP000053411"/>
    </source>
</evidence>
<feature type="region of interest" description="Disordered" evidence="1">
    <location>
        <begin position="1"/>
        <end position="61"/>
    </location>
</feature>
<feature type="compositionally biased region" description="Basic and acidic residues" evidence="1">
    <location>
        <begin position="136"/>
        <end position="158"/>
    </location>
</feature>
<accession>A0A0D2H590</accession>
<evidence type="ECO:0000313" key="2">
    <source>
        <dbReference type="EMBL" id="KIX97000.1"/>
    </source>
</evidence>
<dbReference type="Proteomes" id="UP000053411">
    <property type="component" value="Unassembled WGS sequence"/>
</dbReference>
<proteinExistence type="predicted"/>
<name>A0A0D2H590_9EURO</name>
<keyword evidence="3" id="KW-1185">Reference proteome</keyword>
<feature type="region of interest" description="Disordered" evidence="1">
    <location>
        <begin position="67"/>
        <end position="86"/>
    </location>
</feature>
<sequence>MEKNNDHLKESQTQPSNNGCGKPETSSPPDSSTTDSSSPPPPYVQPIPIPTSPRPRAPTQCSALVTSLPFRPHPRTVTSSSWQARPKETTIGGLQQDSVPDIVVQRGFGTLIHRPPTPKPVYAEFGGRWCCTDENNDSRDAGREEGPREAAERDGNEN</sequence>
<feature type="compositionally biased region" description="Low complexity" evidence="1">
    <location>
        <begin position="25"/>
        <end position="37"/>
    </location>
</feature>
<reference evidence="2 3" key="1">
    <citation type="submission" date="2015-01" db="EMBL/GenBank/DDBJ databases">
        <title>The Genome Sequence of Fonsecaea multimorphosa CBS 102226.</title>
        <authorList>
            <consortium name="The Broad Institute Genomics Platform"/>
            <person name="Cuomo C."/>
            <person name="de Hoog S."/>
            <person name="Gorbushina A."/>
            <person name="Stielow B."/>
            <person name="Teixiera M."/>
            <person name="Abouelleil A."/>
            <person name="Chapman S.B."/>
            <person name="Priest M."/>
            <person name="Young S.K."/>
            <person name="Wortman J."/>
            <person name="Nusbaum C."/>
            <person name="Birren B."/>
        </authorList>
    </citation>
    <scope>NUCLEOTIDE SEQUENCE [LARGE SCALE GENOMIC DNA]</scope>
    <source>
        <strain evidence="2 3">CBS 102226</strain>
    </source>
</reference>
<protein>
    <submittedName>
        <fullName evidence="2">Uncharacterized protein</fullName>
    </submittedName>
</protein>
<gene>
    <name evidence="2" type="ORF">Z520_07114</name>
</gene>
<feature type="compositionally biased region" description="Basic and acidic residues" evidence="1">
    <location>
        <begin position="1"/>
        <end position="10"/>
    </location>
</feature>
<dbReference type="RefSeq" id="XP_016631123.1">
    <property type="nucleotide sequence ID" value="XM_016777613.1"/>
</dbReference>
<evidence type="ECO:0000256" key="1">
    <source>
        <dbReference type="SAM" id="MobiDB-lite"/>
    </source>
</evidence>
<dbReference type="VEuPathDB" id="FungiDB:Z520_07114"/>
<dbReference type="OrthoDB" id="10448020at2759"/>
<dbReference type="EMBL" id="KN848075">
    <property type="protein sequence ID" value="KIX97000.1"/>
    <property type="molecule type" value="Genomic_DNA"/>
</dbReference>
<feature type="compositionally biased region" description="Pro residues" evidence="1">
    <location>
        <begin position="38"/>
        <end position="56"/>
    </location>
</feature>
<dbReference type="AlphaFoldDB" id="A0A0D2H590"/>